<evidence type="ECO:0000313" key="2">
    <source>
        <dbReference type="EMBL" id="MDC8760186.1"/>
    </source>
</evidence>
<feature type="signal peptide" evidence="1">
    <location>
        <begin position="1"/>
        <end position="21"/>
    </location>
</feature>
<sequence length="92" mass="9397">MKRLTSALLFAALACPVANCAAGKTSTASFQSTFTVNEACAVKSNAGRPLVQCQYGAPSQVRADAGPAGPAATTTTTTITTTPRAQVWTVTF</sequence>
<protein>
    <submittedName>
        <fullName evidence="2">Uncharacterized protein</fullName>
    </submittedName>
</protein>
<dbReference type="RefSeq" id="WP_273673831.1">
    <property type="nucleotide sequence ID" value="NZ_JAQQXR010000011.1"/>
</dbReference>
<proteinExistence type="predicted"/>
<reference evidence="2 3" key="1">
    <citation type="submission" date="2022-10" db="EMBL/GenBank/DDBJ databases">
        <title>Janthinobacterium sp. hw3 Genome sequencing.</title>
        <authorList>
            <person name="Park S."/>
        </authorList>
    </citation>
    <scope>NUCLEOTIDE SEQUENCE [LARGE SCALE GENOMIC DNA]</scope>
    <source>
        <strain evidence="3">hw3</strain>
    </source>
</reference>
<feature type="chain" id="PRO_5047412595" evidence="1">
    <location>
        <begin position="22"/>
        <end position="92"/>
    </location>
</feature>
<dbReference type="PROSITE" id="PS51257">
    <property type="entry name" value="PROKAR_LIPOPROTEIN"/>
    <property type="match status" value="1"/>
</dbReference>
<comment type="caution">
    <text evidence="2">The sequence shown here is derived from an EMBL/GenBank/DDBJ whole genome shotgun (WGS) entry which is preliminary data.</text>
</comment>
<dbReference type="Proteomes" id="UP001221208">
    <property type="component" value="Unassembled WGS sequence"/>
</dbReference>
<gene>
    <name evidence="2" type="ORF">OIK44_21585</name>
</gene>
<evidence type="ECO:0000313" key="3">
    <source>
        <dbReference type="Proteomes" id="UP001221208"/>
    </source>
</evidence>
<keyword evidence="3" id="KW-1185">Reference proteome</keyword>
<accession>A0ABT5K5C0</accession>
<organism evidence="2 3">
    <name type="scientific">Janthinobacterium fluminis</name>
    <dbReference type="NCBI Taxonomy" id="2987524"/>
    <lineage>
        <taxon>Bacteria</taxon>
        <taxon>Pseudomonadati</taxon>
        <taxon>Pseudomonadota</taxon>
        <taxon>Betaproteobacteria</taxon>
        <taxon>Burkholderiales</taxon>
        <taxon>Oxalobacteraceae</taxon>
        <taxon>Janthinobacterium</taxon>
    </lineage>
</organism>
<keyword evidence="1" id="KW-0732">Signal</keyword>
<name>A0ABT5K5C0_9BURK</name>
<evidence type="ECO:0000256" key="1">
    <source>
        <dbReference type="SAM" id="SignalP"/>
    </source>
</evidence>
<dbReference type="EMBL" id="JAQQXR010000011">
    <property type="protein sequence ID" value="MDC8760186.1"/>
    <property type="molecule type" value="Genomic_DNA"/>
</dbReference>